<dbReference type="GO" id="GO:0003677">
    <property type="term" value="F:DNA binding"/>
    <property type="evidence" value="ECO:0007669"/>
    <property type="project" value="UniProtKB-KW"/>
</dbReference>
<dbReference type="RefSeq" id="WP_096330936.1">
    <property type="nucleotide sequence ID" value="NZ_FOMX01000025.1"/>
</dbReference>
<name>A0A1I2F6E1_9BACT</name>
<reference evidence="3" key="1">
    <citation type="submission" date="2016-10" db="EMBL/GenBank/DDBJ databases">
        <authorList>
            <person name="Varghese N."/>
            <person name="Submissions S."/>
        </authorList>
    </citation>
    <scope>NUCLEOTIDE SEQUENCE [LARGE SCALE GENOMIC DNA]</scope>
    <source>
        <strain evidence="3">ATCC 25963</strain>
    </source>
</reference>
<dbReference type="PANTHER" id="PTHR33164:SF43">
    <property type="entry name" value="HTH-TYPE TRANSCRIPTIONAL REPRESSOR YETL"/>
    <property type="match status" value="1"/>
</dbReference>
<dbReference type="STRING" id="54.SAMN02745121_06493"/>
<dbReference type="AlphaFoldDB" id="A0A1I2F6E1"/>
<accession>A0A1I2F6E1</accession>
<evidence type="ECO:0000313" key="3">
    <source>
        <dbReference type="Proteomes" id="UP000199400"/>
    </source>
</evidence>
<dbReference type="Gene3D" id="1.10.10.10">
    <property type="entry name" value="Winged helix-like DNA-binding domain superfamily/Winged helix DNA-binding domain"/>
    <property type="match status" value="1"/>
</dbReference>
<protein>
    <submittedName>
        <fullName evidence="2">DNA-binding transcriptional regulator, MarR family</fullName>
    </submittedName>
</protein>
<keyword evidence="3" id="KW-1185">Reference proteome</keyword>
<dbReference type="GO" id="GO:0006950">
    <property type="term" value="P:response to stress"/>
    <property type="evidence" value="ECO:0007669"/>
    <property type="project" value="TreeGrafter"/>
</dbReference>
<dbReference type="GO" id="GO:0003700">
    <property type="term" value="F:DNA-binding transcription factor activity"/>
    <property type="evidence" value="ECO:0007669"/>
    <property type="project" value="InterPro"/>
</dbReference>
<dbReference type="Proteomes" id="UP000199400">
    <property type="component" value="Unassembled WGS sequence"/>
</dbReference>
<keyword evidence="2" id="KW-0238">DNA-binding</keyword>
<evidence type="ECO:0000313" key="2">
    <source>
        <dbReference type="EMBL" id="SFF01014.1"/>
    </source>
</evidence>
<dbReference type="InterPro" id="IPR039422">
    <property type="entry name" value="MarR/SlyA-like"/>
</dbReference>
<dbReference type="InterPro" id="IPR000835">
    <property type="entry name" value="HTH_MarR-typ"/>
</dbReference>
<dbReference type="SMART" id="SM00347">
    <property type="entry name" value="HTH_MARR"/>
    <property type="match status" value="1"/>
</dbReference>
<sequence length="158" mass="17360">MARWTEAGRAFTDLILEVFRLNGLLLEAGDRLAAPSGLTSARWQVLGVADHGPVTVAQVARTMGLRRQSVQQTADALARDGFVVFVDDPDDRRARRIALTAAGRRALRAVEARHALWVEALAARVDLRALRATVAALRDANVLLQSPPPRGPRRRRKD</sequence>
<evidence type="ECO:0000259" key="1">
    <source>
        <dbReference type="PROSITE" id="PS50995"/>
    </source>
</evidence>
<dbReference type="EMBL" id="FOMX01000025">
    <property type="protein sequence ID" value="SFF01014.1"/>
    <property type="molecule type" value="Genomic_DNA"/>
</dbReference>
<organism evidence="2 3">
    <name type="scientific">Nannocystis exedens</name>
    <dbReference type="NCBI Taxonomy" id="54"/>
    <lineage>
        <taxon>Bacteria</taxon>
        <taxon>Pseudomonadati</taxon>
        <taxon>Myxococcota</taxon>
        <taxon>Polyangia</taxon>
        <taxon>Nannocystales</taxon>
        <taxon>Nannocystaceae</taxon>
        <taxon>Nannocystis</taxon>
    </lineage>
</organism>
<feature type="domain" description="HTH marR-type" evidence="1">
    <location>
        <begin position="11"/>
        <end position="139"/>
    </location>
</feature>
<dbReference type="InterPro" id="IPR036390">
    <property type="entry name" value="WH_DNA-bd_sf"/>
</dbReference>
<dbReference type="PROSITE" id="PS50995">
    <property type="entry name" value="HTH_MARR_2"/>
    <property type="match status" value="1"/>
</dbReference>
<proteinExistence type="predicted"/>
<dbReference type="OrthoDB" id="5511415at2"/>
<dbReference type="InterPro" id="IPR036388">
    <property type="entry name" value="WH-like_DNA-bd_sf"/>
</dbReference>
<gene>
    <name evidence="2" type="ORF">SAMN02745121_06493</name>
</gene>
<dbReference type="SUPFAM" id="SSF46785">
    <property type="entry name" value="Winged helix' DNA-binding domain"/>
    <property type="match status" value="1"/>
</dbReference>
<dbReference type="Pfam" id="PF12802">
    <property type="entry name" value="MarR_2"/>
    <property type="match status" value="1"/>
</dbReference>
<dbReference type="PANTHER" id="PTHR33164">
    <property type="entry name" value="TRANSCRIPTIONAL REGULATOR, MARR FAMILY"/>
    <property type="match status" value="1"/>
</dbReference>